<dbReference type="PIRSF" id="PIRSF005355">
    <property type="entry name" value="UBIAD1"/>
    <property type="match status" value="1"/>
</dbReference>
<evidence type="ECO:0000256" key="2">
    <source>
        <dbReference type="ARBA" id="ARBA00022428"/>
    </source>
</evidence>
<dbReference type="UniPathway" id="UPA00079">
    <property type="reaction ID" value="UER00168"/>
</dbReference>
<dbReference type="AlphaFoldDB" id="A0A561DU48"/>
<evidence type="ECO:0000256" key="5">
    <source>
        <dbReference type="ARBA" id="ARBA00022692"/>
    </source>
</evidence>
<keyword evidence="4 8" id="KW-0808">Transferase</keyword>
<dbReference type="PANTHER" id="PTHR13929">
    <property type="entry name" value="1,4-DIHYDROXY-2-NAPHTHOATE OCTAPRENYLTRANSFERASE"/>
    <property type="match status" value="1"/>
</dbReference>
<evidence type="ECO:0000256" key="8">
    <source>
        <dbReference type="HAMAP-Rule" id="MF_01937"/>
    </source>
</evidence>
<evidence type="ECO:0000256" key="1">
    <source>
        <dbReference type="ARBA" id="ARBA00004141"/>
    </source>
</evidence>
<dbReference type="RefSeq" id="WP_145230877.1">
    <property type="nucleotide sequence ID" value="NZ_VIVQ01000007.1"/>
</dbReference>
<keyword evidence="2 8" id="KW-0474">Menaquinone biosynthesis</keyword>
<reference evidence="10 11" key="1">
    <citation type="submission" date="2019-06" db="EMBL/GenBank/DDBJ databases">
        <title>Sequencing the genomes of 1000 actinobacteria strains.</title>
        <authorList>
            <person name="Klenk H.-P."/>
        </authorList>
    </citation>
    <scope>NUCLEOTIDE SEQUENCE [LARGE SCALE GENOMIC DNA]</scope>
    <source>
        <strain evidence="10 11">DSM 19560</strain>
    </source>
</reference>
<keyword evidence="6 8" id="KW-1133">Transmembrane helix</keyword>
<evidence type="ECO:0000313" key="11">
    <source>
        <dbReference type="Proteomes" id="UP000318297"/>
    </source>
</evidence>
<dbReference type="HAMAP" id="MF_01937">
    <property type="entry name" value="MenA_1"/>
    <property type="match status" value="1"/>
</dbReference>
<dbReference type="NCBIfam" id="TIGR00751">
    <property type="entry name" value="menA"/>
    <property type="match status" value="1"/>
</dbReference>
<comment type="caution">
    <text evidence="10">The sequence shown here is derived from an EMBL/GenBank/DDBJ whole genome shotgun (WGS) entry which is preliminary data.</text>
</comment>
<feature type="transmembrane region" description="Helical" evidence="8">
    <location>
        <begin position="38"/>
        <end position="58"/>
    </location>
</feature>
<dbReference type="GO" id="GO:0009234">
    <property type="term" value="P:menaquinone biosynthetic process"/>
    <property type="evidence" value="ECO:0007669"/>
    <property type="project" value="UniProtKB-UniRule"/>
</dbReference>
<keyword evidence="7 8" id="KW-0472">Membrane</keyword>
<dbReference type="GO" id="GO:0046428">
    <property type="term" value="F:1,4-dihydroxy-2-naphthoate polyprenyltransferase activity"/>
    <property type="evidence" value="ECO:0007669"/>
    <property type="project" value="UniProtKB-UniRule"/>
</dbReference>
<name>A0A561DU48_9MICO</name>
<gene>
    <name evidence="8" type="primary">menA</name>
    <name evidence="10" type="ORF">BKA23_3537</name>
</gene>
<dbReference type="OrthoDB" id="9767568at2"/>
<keyword evidence="3 8" id="KW-1003">Cell membrane</keyword>
<feature type="transmembrane region" description="Helical" evidence="8">
    <location>
        <begin position="169"/>
        <end position="191"/>
    </location>
</feature>
<dbReference type="EC" id="2.5.1.74" evidence="8 9"/>
<organism evidence="10 11">
    <name type="scientific">Rudaeicoccus suwonensis</name>
    <dbReference type="NCBI Taxonomy" id="657409"/>
    <lineage>
        <taxon>Bacteria</taxon>
        <taxon>Bacillati</taxon>
        <taxon>Actinomycetota</taxon>
        <taxon>Actinomycetes</taxon>
        <taxon>Micrococcales</taxon>
        <taxon>Dermacoccaceae</taxon>
        <taxon>Rudaeicoccus</taxon>
    </lineage>
</organism>
<comment type="catalytic activity">
    <reaction evidence="8">
        <text>an all-trans-polyprenyl diphosphate + 1,4-dihydroxy-2-naphthoate + H(+) = a 2-demethylmenaquinol + CO2 + diphosphate</text>
        <dbReference type="Rhea" id="RHEA:26478"/>
        <dbReference type="Rhea" id="RHEA-COMP:9563"/>
        <dbReference type="Rhea" id="RHEA-COMP:9564"/>
        <dbReference type="ChEBI" id="CHEBI:11173"/>
        <dbReference type="ChEBI" id="CHEBI:15378"/>
        <dbReference type="ChEBI" id="CHEBI:16526"/>
        <dbReference type="ChEBI" id="CHEBI:33019"/>
        <dbReference type="ChEBI" id="CHEBI:55437"/>
        <dbReference type="ChEBI" id="CHEBI:58914"/>
        <dbReference type="EC" id="2.5.1.74"/>
    </reaction>
</comment>
<feature type="transmembrane region" description="Helical" evidence="8">
    <location>
        <begin position="212"/>
        <end position="232"/>
    </location>
</feature>
<protein>
    <recommendedName>
        <fullName evidence="8 9">1,4-dihydroxy-2-naphthoate octaprenyltransferase</fullName>
        <shortName evidence="8">DHNA-octaprenyltransferase</shortName>
        <ecNumber evidence="8 9">2.5.1.74</ecNumber>
    </recommendedName>
</protein>
<keyword evidence="11" id="KW-1185">Reference proteome</keyword>
<comment type="pathway">
    <text evidence="8">Quinol/quinone metabolism; menaquinone biosynthesis; menaquinol from 1,4-dihydroxy-2-naphthoate: step 1/2.</text>
</comment>
<keyword evidence="5 8" id="KW-0812">Transmembrane</keyword>
<feature type="transmembrane region" description="Helical" evidence="8">
    <location>
        <begin position="92"/>
        <end position="125"/>
    </location>
</feature>
<dbReference type="GO" id="GO:0042371">
    <property type="term" value="P:vitamin K biosynthetic process"/>
    <property type="evidence" value="ECO:0007669"/>
    <property type="project" value="TreeGrafter"/>
</dbReference>
<evidence type="ECO:0000256" key="6">
    <source>
        <dbReference type="ARBA" id="ARBA00022989"/>
    </source>
</evidence>
<proteinExistence type="inferred from homology"/>
<feature type="transmembrane region" description="Helical" evidence="8">
    <location>
        <begin position="137"/>
        <end position="157"/>
    </location>
</feature>
<dbReference type="EMBL" id="VIVQ01000007">
    <property type="protein sequence ID" value="TWE06887.1"/>
    <property type="molecule type" value="Genomic_DNA"/>
</dbReference>
<dbReference type="GO" id="GO:0005886">
    <property type="term" value="C:plasma membrane"/>
    <property type="evidence" value="ECO:0007669"/>
    <property type="project" value="UniProtKB-SubCell"/>
</dbReference>
<dbReference type="InterPro" id="IPR004657">
    <property type="entry name" value="MenA"/>
</dbReference>
<dbReference type="InterPro" id="IPR026046">
    <property type="entry name" value="UBIAD1"/>
</dbReference>
<dbReference type="InterPro" id="IPR000537">
    <property type="entry name" value="UbiA_prenyltransferase"/>
</dbReference>
<dbReference type="NCBIfam" id="NF004751">
    <property type="entry name" value="PRK06080.1-3"/>
    <property type="match status" value="1"/>
</dbReference>
<evidence type="ECO:0000313" key="10">
    <source>
        <dbReference type="EMBL" id="TWE06887.1"/>
    </source>
</evidence>
<feature type="transmembrane region" description="Helical" evidence="8">
    <location>
        <begin position="269"/>
        <end position="291"/>
    </location>
</feature>
<dbReference type="PANTHER" id="PTHR13929:SF0">
    <property type="entry name" value="UBIA PRENYLTRANSFERASE DOMAIN-CONTAINING PROTEIN 1"/>
    <property type="match status" value="1"/>
</dbReference>
<accession>A0A561DU48</accession>
<comment type="similarity">
    <text evidence="8">Belongs to the MenA family. Type 1 subfamily.</text>
</comment>
<dbReference type="Proteomes" id="UP000318297">
    <property type="component" value="Unassembled WGS sequence"/>
</dbReference>
<evidence type="ECO:0000256" key="3">
    <source>
        <dbReference type="ARBA" id="ARBA00022475"/>
    </source>
</evidence>
<feature type="transmembrane region" description="Helical" evidence="8">
    <location>
        <begin position="238"/>
        <end position="257"/>
    </location>
</feature>
<evidence type="ECO:0000256" key="9">
    <source>
        <dbReference type="NCBIfam" id="TIGR00751"/>
    </source>
</evidence>
<dbReference type="CDD" id="cd13962">
    <property type="entry name" value="PT_UbiA_UBIAD1"/>
    <property type="match status" value="1"/>
</dbReference>
<evidence type="ECO:0000256" key="7">
    <source>
        <dbReference type="ARBA" id="ARBA00023136"/>
    </source>
</evidence>
<dbReference type="Pfam" id="PF01040">
    <property type="entry name" value="UbiA"/>
    <property type="match status" value="1"/>
</dbReference>
<comment type="function">
    <text evidence="8">Conversion of 1,4-dihydroxy-2-naphthoate (DHNA) to demethylmenaquinone (DMK).</text>
</comment>
<sequence>MATLNEWIAGSRPRTLPVAVAPVAAGTGSAYTLHHANLGYALLALMVALLLQIGVNFANDYSDGIRGTDDARVGPVRLVGQGLATPGSVKAAAFGCFFAAALFGLALVALSSTFWLLIFGVFAIIAAWKYTGGKNPYGYLGLGEVFVFVFFGLMATAGTTYTQAGRTDVATWAAAVGVGAIACAILVANNLRDIPGDIVSGKRTLAVRLGDNNTRVLYVALLVLALAMVVVAAVAHPWAGIAALGLVVAVRPTLVVIRKAQGRDLIPVLAGTGMTILAYGVLFGLGLYLSYRTA</sequence>
<evidence type="ECO:0000256" key="4">
    <source>
        <dbReference type="ARBA" id="ARBA00022679"/>
    </source>
</evidence>
<comment type="subcellular location">
    <subcellularLocation>
        <location evidence="8">Cell membrane</location>
        <topology evidence="8">Multi-pass membrane protein</topology>
    </subcellularLocation>
    <subcellularLocation>
        <location evidence="1">Membrane</location>
        <topology evidence="1">Multi-pass membrane protein</topology>
    </subcellularLocation>
</comment>